<organism evidence="11 12">
    <name type="scientific">Colletotrichum spinosum</name>
    <dbReference type="NCBI Taxonomy" id="1347390"/>
    <lineage>
        <taxon>Eukaryota</taxon>
        <taxon>Fungi</taxon>
        <taxon>Dikarya</taxon>
        <taxon>Ascomycota</taxon>
        <taxon>Pezizomycotina</taxon>
        <taxon>Sordariomycetes</taxon>
        <taxon>Hypocreomycetidae</taxon>
        <taxon>Glomerellales</taxon>
        <taxon>Glomerellaceae</taxon>
        <taxon>Colletotrichum</taxon>
        <taxon>Colletotrichum orbiculare species complex</taxon>
    </lineage>
</organism>
<dbReference type="EC" id="1.1.99.2" evidence="7"/>
<evidence type="ECO:0000259" key="10">
    <source>
        <dbReference type="Pfam" id="PF01266"/>
    </source>
</evidence>
<comment type="cofactor">
    <cofactor evidence="1">
        <name>FAD</name>
        <dbReference type="ChEBI" id="CHEBI:57692"/>
    </cofactor>
</comment>
<evidence type="ECO:0000256" key="7">
    <source>
        <dbReference type="ARBA" id="ARBA00038878"/>
    </source>
</evidence>
<dbReference type="PANTHER" id="PTHR43104">
    <property type="entry name" value="L-2-HYDROXYGLUTARATE DEHYDROGENASE, MITOCHONDRIAL"/>
    <property type="match status" value="1"/>
</dbReference>
<dbReference type="InterPro" id="IPR036188">
    <property type="entry name" value="FAD/NAD-bd_sf"/>
</dbReference>
<dbReference type="SUPFAM" id="SSF51905">
    <property type="entry name" value="FAD/NAD(P)-binding domain"/>
    <property type="match status" value="1"/>
</dbReference>
<dbReference type="EMBL" id="QAPG01000004">
    <property type="protein sequence ID" value="TDZ40627.1"/>
    <property type="molecule type" value="Genomic_DNA"/>
</dbReference>
<evidence type="ECO:0000256" key="8">
    <source>
        <dbReference type="ARBA" id="ARBA00041137"/>
    </source>
</evidence>
<dbReference type="Proteomes" id="UP000295083">
    <property type="component" value="Unassembled WGS sequence"/>
</dbReference>
<feature type="compositionally biased region" description="Polar residues" evidence="9">
    <location>
        <begin position="233"/>
        <end position="250"/>
    </location>
</feature>
<evidence type="ECO:0000256" key="1">
    <source>
        <dbReference type="ARBA" id="ARBA00001974"/>
    </source>
</evidence>
<feature type="region of interest" description="Disordered" evidence="9">
    <location>
        <begin position="207"/>
        <end position="254"/>
    </location>
</feature>
<feature type="compositionally biased region" description="Basic residues" evidence="9">
    <location>
        <begin position="55"/>
        <end position="68"/>
    </location>
</feature>
<feature type="compositionally biased region" description="Polar residues" evidence="9">
    <location>
        <begin position="298"/>
        <end position="311"/>
    </location>
</feature>
<evidence type="ECO:0000256" key="5">
    <source>
        <dbReference type="ARBA" id="ARBA00036066"/>
    </source>
</evidence>
<dbReference type="AlphaFoldDB" id="A0A4R8QND6"/>
<evidence type="ECO:0000256" key="9">
    <source>
        <dbReference type="SAM" id="MobiDB-lite"/>
    </source>
</evidence>
<evidence type="ECO:0000256" key="6">
    <source>
        <dbReference type="ARBA" id="ARBA00037941"/>
    </source>
</evidence>
<name>A0A4R8QND6_9PEZI</name>
<dbReference type="PANTHER" id="PTHR43104:SF4">
    <property type="entry name" value="L-2-HYDROXYGLUTARATE DEHYDROGENASE, MITOCHONDRIAL"/>
    <property type="match status" value="1"/>
</dbReference>
<evidence type="ECO:0000313" key="11">
    <source>
        <dbReference type="EMBL" id="TDZ40627.1"/>
    </source>
</evidence>
<comment type="catalytic activity">
    <reaction evidence="5">
        <text>(S)-2-hydroxyglutarate + A = 2-oxoglutarate + AH2</text>
        <dbReference type="Rhea" id="RHEA:21252"/>
        <dbReference type="ChEBI" id="CHEBI:13193"/>
        <dbReference type="ChEBI" id="CHEBI:16782"/>
        <dbReference type="ChEBI" id="CHEBI:16810"/>
        <dbReference type="ChEBI" id="CHEBI:17499"/>
        <dbReference type="EC" id="1.1.99.2"/>
    </reaction>
</comment>
<evidence type="ECO:0000256" key="2">
    <source>
        <dbReference type="ARBA" id="ARBA00022630"/>
    </source>
</evidence>
<evidence type="ECO:0000256" key="4">
    <source>
        <dbReference type="ARBA" id="ARBA00023002"/>
    </source>
</evidence>
<dbReference type="InterPro" id="IPR006076">
    <property type="entry name" value="FAD-dep_OxRdtase"/>
</dbReference>
<protein>
    <recommendedName>
        <fullName evidence="8">L-2-hydroxyglutarate dehydrogenase, mitochondrial</fullName>
        <ecNumber evidence="7">1.1.99.2</ecNumber>
    </recommendedName>
</protein>
<feature type="region of interest" description="Disordered" evidence="9">
    <location>
        <begin position="292"/>
        <end position="334"/>
    </location>
</feature>
<gene>
    <name evidence="11" type="ORF">C8035_v005501</name>
</gene>
<feature type="region of interest" description="Disordered" evidence="9">
    <location>
        <begin position="1"/>
        <end position="124"/>
    </location>
</feature>
<proteinExistence type="inferred from homology"/>
<evidence type="ECO:0000313" key="12">
    <source>
        <dbReference type="Proteomes" id="UP000295083"/>
    </source>
</evidence>
<comment type="similarity">
    <text evidence="6">Belongs to the L2HGDH family.</text>
</comment>
<feature type="compositionally biased region" description="Polar residues" evidence="9">
    <location>
        <begin position="91"/>
        <end position="107"/>
    </location>
</feature>
<reference evidence="11 12" key="1">
    <citation type="submission" date="2018-11" db="EMBL/GenBank/DDBJ databases">
        <title>Genome sequence and assembly of Colletotrichum spinosum.</title>
        <authorList>
            <person name="Gan P."/>
            <person name="Shirasu K."/>
        </authorList>
    </citation>
    <scope>NUCLEOTIDE SEQUENCE [LARGE SCALE GENOMIC DNA]</scope>
    <source>
        <strain evidence="11 12">CBS 515.97</strain>
    </source>
</reference>
<feature type="domain" description="FAD dependent oxidoreductase" evidence="10">
    <location>
        <begin position="336"/>
        <end position="703"/>
    </location>
</feature>
<sequence length="709" mass="75452">MSSSNGEAMPGSISVPRGVSPTGSPRRMSTSLQAAATMNAGLQHDSRRSSSGSLSRHRQSPSAGRRRSTVLMNLQLNDPSVPGPGEMVADNQHNPSGASVTSPQPMSISPLMAAGGDPHHNRAPSLGELHQELEAEQEGQVNRLLQMIRQQQLQLQQHQAPQGQGSAVEDSAIASERSNQGTPILQHAAAIPPSGFTPLPPAGYSFSRSPVIPHPRSSFDISRADLQRRSRTSSRGASPRLRSTSMSGDSGDQWVLGGRDENAFYLAETQMLVRENQMLRHRIRDLERQLTDVLPGSGNPNEPSHPSQLTRGTAAGEEDSATAQTTPSSAPVPARVVGGGAVGLATARALAQRPGTSTVLLERHGAVGTETSSRNSEVIHAGIYYGAGTLKTELCIRGKELLYDFCRSRDVPHANTGKWIVAQNDVQREALQNIHDFCKNDINVPVRWIGNEEAQRLEPGVRGETGILESPTTGIVDSHGLMVALQGLFEDAGGVVALSSAVTGVKPLGNKGSGGWEVRVRDSTTGEESTVTTEVLVNSAGLGAIDINNMILPAEEKQGMFYAKGNYFSYASSSPKVSRLIYPAPEPGAGGLGTHLTLDLAGRVRFGPDVEWVDSADDLAVNTSRMPLAVEAIKKYLPDLDESCLEPDYAGIRPKLGKLGAVAQGTGFHDFVIRREDGYEGWVNLLGIESPGLTSCLAIAERVGKIVYG</sequence>
<keyword evidence="4" id="KW-0560">Oxidoreductase</keyword>
<dbReference type="Gene3D" id="3.50.50.60">
    <property type="entry name" value="FAD/NAD(P)-binding domain"/>
    <property type="match status" value="1"/>
</dbReference>
<evidence type="ECO:0000256" key="3">
    <source>
        <dbReference type="ARBA" id="ARBA00022827"/>
    </source>
</evidence>
<feature type="region of interest" description="Disordered" evidence="9">
    <location>
        <begin position="156"/>
        <end position="176"/>
    </location>
</feature>
<keyword evidence="12" id="KW-1185">Reference proteome</keyword>
<feature type="compositionally biased region" description="Polar residues" evidence="9">
    <location>
        <begin position="21"/>
        <end position="36"/>
    </location>
</feature>
<comment type="caution">
    <text evidence="11">The sequence shown here is derived from an EMBL/GenBank/DDBJ whole genome shotgun (WGS) entry which is preliminary data.</text>
</comment>
<keyword evidence="3" id="KW-0274">FAD</keyword>
<dbReference type="Pfam" id="PF01266">
    <property type="entry name" value="DAO"/>
    <property type="match status" value="1"/>
</dbReference>
<accession>A0A4R8QND6</accession>
<dbReference type="GO" id="GO:0047545">
    <property type="term" value="F:(S)-2-hydroxyglutarate dehydrogenase activity"/>
    <property type="evidence" value="ECO:0007669"/>
    <property type="project" value="UniProtKB-EC"/>
</dbReference>
<keyword evidence="2" id="KW-0285">Flavoprotein</keyword>
<dbReference type="Gene3D" id="3.30.9.10">
    <property type="entry name" value="D-Amino Acid Oxidase, subunit A, domain 2"/>
    <property type="match status" value="1"/>
</dbReference>